<dbReference type="SMART" id="SM00304">
    <property type="entry name" value="HAMP"/>
    <property type="match status" value="1"/>
</dbReference>
<dbReference type="InterPro" id="IPR003660">
    <property type="entry name" value="HAMP_dom"/>
</dbReference>
<keyword evidence="4" id="KW-0597">Phosphoprotein</keyword>
<dbReference type="Pfam" id="PF02518">
    <property type="entry name" value="HATPase_c"/>
    <property type="match status" value="1"/>
</dbReference>
<reference evidence="13" key="1">
    <citation type="submission" date="2016-10" db="EMBL/GenBank/DDBJ databases">
        <authorList>
            <person name="Varghese N."/>
            <person name="Submissions S."/>
        </authorList>
    </citation>
    <scope>NUCLEOTIDE SEQUENCE [LARGE SCALE GENOMIC DNA]</scope>
    <source>
        <strain evidence="13">DSM 16995</strain>
    </source>
</reference>
<dbReference type="Gene3D" id="1.10.287.130">
    <property type="match status" value="1"/>
</dbReference>
<evidence type="ECO:0000313" key="13">
    <source>
        <dbReference type="Proteomes" id="UP000199053"/>
    </source>
</evidence>
<gene>
    <name evidence="12" type="ORF">SAMN05660337_1732</name>
</gene>
<keyword evidence="5" id="KW-0808">Transferase</keyword>
<evidence type="ECO:0000256" key="3">
    <source>
        <dbReference type="ARBA" id="ARBA00012438"/>
    </source>
</evidence>
<dbReference type="SMART" id="SM00387">
    <property type="entry name" value="HATPase_c"/>
    <property type="match status" value="1"/>
</dbReference>
<dbReference type="PROSITE" id="PS50109">
    <property type="entry name" value="HIS_KIN"/>
    <property type="match status" value="1"/>
</dbReference>
<evidence type="ECO:0000256" key="6">
    <source>
        <dbReference type="ARBA" id="ARBA00022777"/>
    </source>
</evidence>
<evidence type="ECO:0000256" key="7">
    <source>
        <dbReference type="SAM" id="Phobius"/>
    </source>
</evidence>
<dbReference type="InterPro" id="IPR036890">
    <property type="entry name" value="HATPase_C_sf"/>
</dbReference>
<evidence type="ECO:0000256" key="4">
    <source>
        <dbReference type="ARBA" id="ARBA00022553"/>
    </source>
</evidence>
<dbReference type="EMBL" id="FNGA01000002">
    <property type="protein sequence ID" value="SDK92681.1"/>
    <property type="molecule type" value="Genomic_DNA"/>
</dbReference>
<keyword evidence="13" id="KW-1185">Reference proteome</keyword>
<dbReference type="NCBIfam" id="TIGR00229">
    <property type="entry name" value="sensory_box"/>
    <property type="match status" value="2"/>
</dbReference>
<dbReference type="Gene3D" id="6.10.340.10">
    <property type="match status" value="1"/>
</dbReference>
<dbReference type="InterPro" id="IPR004358">
    <property type="entry name" value="Sig_transdc_His_kin-like_C"/>
</dbReference>
<comment type="catalytic activity">
    <reaction evidence="1">
        <text>ATP + protein L-histidine = ADP + protein N-phospho-L-histidine.</text>
        <dbReference type="EC" id="2.7.13.3"/>
    </reaction>
</comment>
<dbReference type="Gene3D" id="3.30.450.20">
    <property type="entry name" value="PAS domain"/>
    <property type="match status" value="3"/>
</dbReference>
<evidence type="ECO:0000259" key="11">
    <source>
        <dbReference type="PROSITE" id="PS50885"/>
    </source>
</evidence>
<evidence type="ECO:0000259" key="8">
    <source>
        <dbReference type="PROSITE" id="PS50109"/>
    </source>
</evidence>
<dbReference type="CDD" id="cd06225">
    <property type="entry name" value="HAMP"/>
    <property type="match status" value="1"/>
</dbReference>
<evidence type="ECO:0000259" key="9">
    <source>
        <dbReference type="PROSITE" id="PS50112"/>
    </source>
</evidence>
<name>A0A1G9FW67_9BACT</name>
<dbReference type="InterPro" id="IPR003661">
    <property type="entry name" value="HisK_dim/P_dom"/>
</dbReference>
<evidence type="ECO:0000256" key="5">
    <source>
        <dbReference type="ARBA" id="ARBA00022679"/>
    </source>
</evidence>
<dbReference type="PANTHER" id="PTHR43065:SF42">
    <property type="entry name" value="TWO-COMPONENT SENSOR PPRA"/>
    <property type="match status" value="1"/>
</dbReference>
<dbReference type="CDD" id="cd18773">
    <property type="entry name" value="PDC1_HK_sensor"/>
    <property type="match status" value="1"/>
</dbReference>
<dbReference type="SUPFAM" id="SSF55785">
    <property type="entry name" value="PYP-like sensor domain (PAS domain)"/>
    <property type="match status" value="2"/>
</dbReference>
<feature type="domain" description="PAS" evidence="9">
    <location>
        <begin position="588"/>
        <end position="645"/>
    </location>
</feature>
<comment type="subcellular location">
    <subcellularLocation>
        <location evidence="2">Membrane</location>
    </subcellularLocation>
</comment>
<dbReference type="SMART" id="SM00388">
    <property type="entry name" value="HisKA"/>
    <property type="match status" value="1"/>
</dbReference>
<dbReference type="InterPro" id="IPR003594">
    <property type="entry name" value="HATPase_dom"/>
</dbReference>
<feature type="domain" description="PAC" evidence="10">
    <location>
        <begin position="537"/>
        <end position="587"/>
    </location>
</feature>
<keyword evidence="7" id="KW-1133">Transmembrane helix</keyword>
<dbReference type="AlphaFoldDB" id="A0A1G9FW67"/>
<dbReference type="Proteomes" id="UP000199053">
    <property type="component" value="Unassembled WGS sequence"/>
</dbReference>
<feature type="transmembrane region" description="Helical" evidence="7">
    <location>
        <begin position="386"/>
        <end position="405"/>
    </location>
</feature>
<keyword evidence="7" id="KW-0472">Membrane</keyword>
<dbReference type="GO" id="GO:0000155">
    <property type="term" value="F:phosphorelay sensor kinase activity"/>
    <property type="evidence" value="ECO:0007669"/>
    <property type="project" value="InterPro"/>
</dbReference>
<dbReference type="Pfam" id="PF00512">
    <property type="entry name" value="HisKA"/>
    <property type="match status" value="1"/>
</dbReference>
<keyword evidence="7" id="KW-0812">Transmembrane</keyword>
<evidence type="ECO:0000313" key="12">
    <source>
        <dbReference type="EMBL" id="SDK92681.1"/>
    </source>
</evidence>
<feature type="transmembrane region" description="Helical" evidence="7">
    <location>
        <begin position="42"/>
        <end position="63"/>
    </location>
</feature>
<organism evidence="12 13">
    <name type="scientific">Maridesulfovibrio ferrireducens</name>
    <dbReference type="NCBI Taxonomy" id="246191"/>
    <lineage>
        <taxon>Bacteria</taxon>
        <taxon>Pseudomonadati</taxon>
        <taxon>Thermodesulfobacteriota</taxon>
        <taxon>Desulfovibrionia</taxon>
        <taxon>Desulfovibrionales</taxon>
        <taxon>Desulfovibrionaceae</taxon>
        <taxon>Maridesulfovibrio</taxon>
    </lineage>
</organism>
<dbReference type="Gene3D" id="3.30.565.10">
    <property type="entry name" value="Histidine kinase-like ATPase, C-terminal domain"/>
    <property type="match status" value="1"/>
</dbReference>
<dbReference type="PROSITE" id="PS50113">
    <property type="entry name" value="PAC"/>
    <property type="match status" value="1"/>
</dbReference>
<feature type="domain" description="Histidine kinase" evidence="8">
    <location>
        <begin position="722"/>
        <end position="968"/>
    </location>
</feature>
<keyword evidence="6" id="KW-0418">Kinase</keyword>
<dbReference type="Pfam" id="PF08448">
    <property type="entry name" value="PAS_4"/>
    <property type="match status" value="1"/>
</dbReference>
<dbReference type="SUPFAM" id="SSF47384">
    <property type="entry name" value="Homodimeric domain of signal transducing histidine kinase"/>
    <property type="match status" value="1"/>
</dbReference>
<dbReference type="SMART" id="SM00091">
    <property type="entry name" value="PAS"/>
    <property type="match status" value="2"/>
</dbReference>
<dbReference type="OrthoDB" id="5437900at2"/>
<protein>
    <recommendedName>
        <fullName evidence="3">histidine kinase</fullName>
        <ecNumber evidence="3">2.7.13.3</ecNumber>
    </recommendedName>
</protein>
<dbReference type="InterPro" id="IPR036097">
    <property type="entry name" value="HisK_dim/P_sf"/>
</dbReference>
<dbReference type="PROSITE" id="PS50885">
    <property type="entry name" value="HAMP"/>
    <property type="match status" value="1"/>
</dbReference>
<feature type="domain" description="HAMP" evidence="11">
    <location>
        <begin position="407"/>
        <end position="459"/>
    </location>
</feature>
<dbReference type="InterPro" id="IPR013656">
    <property type="entry name" value="PAS_4"/>
</dbReference>
<dbReference type="Pfam" id="PF00672">
    <property type="entry name" value="HAMP"/>
    <property type="match status" value="1"/>
</dbReference>
<dbReference type="CDD" id="cd00130">
    <property type="entry name" value="PAS"/>
    <property type="match status" value="2"/>
</dbReference>
<sequence>MIKFIRRILSFRITLSMCISLAVLLFARSVLASHAEEPVFLFFSNATEVVLVSIALLVVLLALRAFLWTTGLRTKLISSFLFISLVPICILSILDQKVTSEALSENSRQAMLAAASHTAESIDSFILANLSTVRTESTISQFAQYLSLPPDKRAGSPEELAAMGILTSLKRRDPTNITSLALLDLSGRAVADTFGFDTGLDKSNRDYFLIPIETGLPYVAAVGVSESAQQPSLYFSSPVRDTSGRILGVLRSRYNAAVLQQMILPRMDIEDHAFSAALFGDEGLRLADSHRPDLVLTPTFSLYQNVKAQIASERRITVESDQGLVIGMSKKELSDPGVTFFHTSLYGPDSEPTLNVKVRLRYMPWTIVLGYSEAANLAKIATQSHYALVVVLCIVLAVLIVAVRVTRGITHPVLALTGAARALSGGEDKVFIPIESDDEIGELAATFNQMSKALFQSRQRLLASTERLQSLLDTLPDTVILHDAEGAIFDVSQSFENTFGHPQNEAHNLSIEDLSGGGLTEKDALLLIDSCVEHGLQAFDWVARRKDGSEFPTYIRLRRLDLPEGLRIMAVVTDITERKQAELDLLNARNYIANIIDSMPSVLVSVDAEGDITQWNIQAEKATGLKKKAVTGHPLGEILPYLSDEMERVREAMRCRSPLEDSKRVHMVDGVIRYEDITIFPLIANGIDGAVIRVDDVTERVRLEQILVQSEKMLSVGGLAAGMAHEINNPLAAILGYTQNIRNRLFGEKKSNIDAANECDVALDKLRAYLELREIPKMLDGIHESGNRAAKIVSNMLNFSRKSGDNFTKHDIAVLLDQSIELIVSDYDLKKSYDFKQIAVYREYDPSLPPVYCEGNQIQQVFLNLFKNAGEAMTEKDYKDGSPFFVLRTSEKDGMAVIQIEDNGPGMNPDICNRAFEPFFSTKATGKGTGLGLSVSYFIITDQHGGSMEVFSEPGQWTRFVIKLPLLRESDINNIEKKHI</sequence>
<dbReference type="EC" id="2.7.13.3" evidence="3"/>
<dbReference type="InterPro" id="IPR005467">
    <property type="entry name" value="His_kinase_dom"/>
</dbReference>
<dbReference type="PRINTS" id="PR00344">
    <property type="entry name" value="BCTRLSENSOR"/>
</dbReference>
<dbReference type="InterPro" id="IPR000014">
    <property type="entry name" value="PAS"/>
</dbReference>
<evidence type="ECO:0000256" key="2">
    <source>
        <dbReference type="ARBA" id="ARBA00004370"/>
    </source>
</evidence>
<dbReference type="SUPFAM" id="SSF55874">
    <property type="entry name" value="ATPase domain of HSP90 chaperone/DNA topoisomerase II/histidine kinase"/>
    <property type="match status" value="1"/>
</dbReference>
<dbReference type="Pfam" id="PF13426">
    <property type="entry name" value="PAS_9"/>
    <property type="match status" value="1"/>
</dbReference>
<dbReference type="GO" id="GO:0016020">
    <property type="term" value="C:membrane"/>
    <property type="evidence" value="ECO:0007669"/>
    <property type="project" value="UniProtKB-SubCell"/>
</dbReference>
<dbReference type="InterPro" id="IPR035965">
    <property type="entry name" value="PAS-like_dom_sf"/>
</dbReference>
<dbReference type="SUPFAM" id="SSF158472">
    <property type="entry name" value="HAMP domain-like"/>
    <property type="match status" value="1"/>
</dbReference>
<feature type="domain" description="PAS" evidence="9">
    <location>
        <begin position="464"/>
        <end position="505"/>
    </location>
</feature>
<dbReference type="PANTHER" id="PTHR43065">
    <property type="entry name" value="SENSOR HISTIDINE KINASE"/>
    <property type="match status" value="1"/>
</dbReference>
<proteinExistence type="predicted"/>
<dbReference type="RefSeq" id="WP_092160130.1">
    <property type="nucleotide sequence ID" value="NZ_FNGA01000002.1"/>
</dbReference>
<dbReference type="CDD" id="cd00082">
    <property type="entry name" value="HisKA"/>
    <property type="match status" value="1"/>
</dbReference>
<accession>A0A1G9FW67</accession>
<evidence type="ECO:0000259" key="10">
    <source>
        <dbReference type="PROSITE" id="PS50113"/>
    </source>
</evidence>
<dbReference type="PROSITE" id="PS50112">
    <property type="entry name" value="PAS"/>
    <property type="match status" value="2"/>
</dbReference>
<dbReference type="InterPro" id="IPR000700">
    <property type="entry name" value="PAS-assoc_C"/>
</dbReference>
<dbReference type="STRING" id="246191.SAMN05660337_1732"/>
<evidence type="ECO:0000256" key="1">
    <source>
        <dbReference type="ARBA" id="ARBA00000085"/>
    </source>
</evidence>